<organism evidence="2 3">
    <name type="scientific">Myxococcus xanthus</name>
    <dbReference type="NCBI Taxonomy" id="34"/>
    <lineage>
        <taxon>Bacteria</taxon>
        <taxon>Pseudomonadati</taxon>
        <taxon>Myxococcota</taxon>
        <taxon>Myxococcia</taxon>
        <taxon>Myxococcales</taxon>
        <taxon>Cystobacterineae</taxon>
        <taxon>Myxococcaceae</taxon>
        <taxon>Myxococcus</taxon>
    </lineage>
</organism>
<gene>
    <name evidence="2" type="ORF">HNV28_03890</name>
</gene>
<sequence length="554" mass="59972">MATTSTRLERVWTPRQQGPPPTPRNRGPERPARDVLPPEPPSLFSLRGPRSMSPFALRPSSRSLRAALLFLTALLLPQAPARAEPGIRILNSLRAEELAFNALTSNRAALDALTEMPLHSKTFVFDGRLKHALEHPPARNVMAYLTECALPPGAAVEWTSRAGDTYTFKGEVGLCPEWEKDKPSQACLGYVTACLLARNNAFGRRVMVSMRGEDPSEPRRFNPSGARQEWSPMFLPCASGEAGLHAECGWLGENVGTCNPGDTVTVAAGAPHPATCTGQLGRIFGDRVLRVCEDPRGCAWEDRLADTLGNPCGGIEPSVEFKCPASGRYSVMSAPYSRAAIPGSWVAPVATSGTYPAEPFGAYTFREGAFYGNMFDSRGLTVEVVLNQDTLQPKLVNLRFKGVVHDNVHACHGRDWVDGDSHLRSRICANADVGGEHIAGCMARAEGPCEPGSYNPRAVRCKVNDGTAVWGDGDFEGCMDEAGFQHPEPITVYLRSPCEAISPKTQTTCGVTCDYSEFPPKCSDTCKLKKSPGQCLQTDACLNNPKNCPEPPQQ</sequence>
<evidence type="ECO:0000313" key="2">
    <source>
        <dbReference type="EMBL" id="NOJ77487.1"/>
    </source>
</evidence>
<name>A0A7Y4MPM0_MYXXA</name>
<feature type="region of interest" description="Disordered" evidence="1">
    <location>
        <begin position="1"/>
        <end position="50"/>
    </location>
</feature>
<evidence type="ECO:0000256" key="1">
    <source>
        <dbReference type="SAM" id="MobiDB-lite"/>
    </source>
</evidence>
<reference evidence="2 3" key="1">
    <citation type="submission" date="2020-05" db="EMBL/GenBank/DDBJ databases">
        <authorList>
            <person name="Whitworth D."/>
        </authorList>
    </citation>
    <scope>NUCLEOTIDE SEQUENCE [LARGE SCALE GENOMIC DNA]</scope>
    <source>
        <strain evidence="2 3">AM005</strain>
    </source>
</reference>
<comment type="caution">
    <text evidence="2">The sequence shown here is derived from an EMBL/GenBank/DDBJ whole genome shotgun (WGS) entry which is preliminary data.</text>
</comment>
<dbReference type="Proteomes" id="UP000533080">
    <property type="component" value="Unassembled WGS sequence"/>
</dbReference>
<protein>
    <submittedName>
        <fullName evidence="2">Uncharacterized protein</fullName>
    </submittedName>
</protein>
<evidence type="ECO:0000313" key="3">
    <source>
        <dbReference type="Proteomes" id="UP000533080"/>
    </source>
</evidence>
<dbReference type="AlphaFoldDB" id="A0A7Y4MPM0"/>
<dbReference type="EMBL" id="JABFNT010000009">
    <property type="protein sequence ID" value="NOJ77487.1"/>
    <property type="molecule type" value="Genomic_DNA"/>
</dbReference>
<accession>A0A7Y4MPM0</accession>
<proteinExistence type="predicted"/>